<dbReference type="InterPro" id="IPR002941">
    <property type="entry name" value="DNA_methylase_N4/N6"/>
</dbReference>
<evidence type="ECO:0000313" key="4">
    <source>
        <dbReference type="EMBL" id="GAG83630.1"/>
    </source>
</evidence>
<protein>
    <recommendedName>
        <fullName evidence="3">DNA methylase N-4/N-6 domain-containing protein</fullName>
    </recommendedName>
</protein>
<dbReference type="Gene3D" id="3.40.50.150">
    <property type="entry name" value="Vaccinia Virus protein VP39"/>
    <property type="match status" value="1"/>
</dbReference>
<accession>X1ALT3</accession>
<feature type="domain" description="DNA methylase N-4/N-6" evidence="3">
    <location>
        <begin position="21"/>
        <end position="97"/>
    </location>
</feature>
<dbReference type="SUPFAM" id="SSF53335">
    <property type="entry name" value="S-adenosyl-L-methionine-dependent methyltransferases"/>
    <property type="match status" value="1"/>
</dbReference>
<dbReference type="InterPro" id="IPR029063">
    <property type="entry name" value="SAM-dependent_MTases_sf"/>
</dbReference>
<dbReference type="AlphaFoldDB" id="X1ALT3"/>
<keyword evidence="1" id="KW-0489">Methyltransferase</keyword>
<organism evidence="4">
    <name type="scientific">marine sediment metagenome</name>
    <dbReference type="NCBI Taxonomy" id="412755"/>
    <lineage>
        <taxon>unclassified sequences</taxon>
        <taxon>metagenomes</taxon>
        <taxon>ecological metagenomes</taxon>
    </lineage>
</organism>
<evidence type="ECO:0000256" key="1">
    <source>
        <dbReference type="ARBA" id="ARBA00022603"/>
    </source>
</evidence>
<dbReference type="GO" id="GO:0003677">
    <property type="term" value="F:DNA binding"/>
    <property type="evidence" value="ECO:0007669"/>
    <property type="project" value="InterPro"/>
</dbReference>
<dbReference type="EMBL" id="BART01016588">
    <property type="protein sequence ID" value="GAG83630.1"/>
    <property type="molecule type" value="Genomic_DNA"/>
</dbReference>
<dbReference type="GO" id="GO:0008170">
    <property type="term" value="F:N-methyltransferase activity"/>
    <property type="evidence" value="ECO:0007669"/>
    <property type="project" value="InterPro"/>
</dbReference>
<gene>
    <name evidence="4" type="ORF">S01H4_31854</name>
</gene>
<proteinExistence type="predicted"/>
<dbReference type="GO" id="GO:0032259">
    <property type="term" value="P:methylation"/>
    <property type="evidence" value="ECO:0007669"/>
    <property type="project" value="UniProtKB-KW"/>
</dbReference>
<name>X1ALT3_9ZZZZ</name>
<feature type="non-terminal residue" evidence="4">
    <location>
        <position position="98"/>
    </location>
</feature>
<evidence type="ECO:0000259" key="3">
    <source>
        <dbReference type="Pfam" id="PF01555"/>
    </source>
</evidence>
<keyword evidence="2" id="KW-0808">Transferase</keyword>
<comment type="caution">
    <text evidence="4">The sequence shown here is derived from an EMBL/GenBank/DDBJ whole genome shotgun (WGS) entry which is preliminary data.</text>
</comment>
<reference evidence="4" key="1">
    <citation type="journal article" date="2014" name="Front. Microbiol.">
        <title>High frequency of phylogenetically diverse reductive dehalogenase-homologous genes in deep subseafloor sedimentary metagenomes.</title>
        <authorList>
            <person name="Kawai M."/>
            <person name="Futagami T."/>
            <person name="Toyoda A."/>
            <person name="Takaki Y."/>
            <person name="Nishi S."/>
            <person name="Hori S."/>
            <person name="Arai W."/>
            <person name="Tsubouchi T."/>
            <person name="Morono Y."/>
            <person name="Uchiyama I."/>
            <person name="Ito T."/>
            <person name="Fujiyama A."/>
            <person name="Inagaki F."/>
            <person name="Takami H."/>
        </authorList>
    </citation>
    <scope>NUCLEOTIDE SEQUENCE</scope>
    <source>
        <strain evidence="4">Expedition CK06-06</strain>
    </source>
</reference>
<evidence type="ECO:0000256" key="2">
    <source>
        <dbReference type="ARBA" id="ARBA00022679"/>
    </source>
</evidence>
<dbReference type="Pfam" id="PF01555">
    <property type="entry name" value="N6_N4_Mtase"/>
    <property type="match status" value="1"/>
</dbReference>
<sequence>MEFDISNYLINFSLKKNLDSFLDDSQETQVDAFKIKNKSIKKYINEFWTSKQRQASSIHEISYRACFKAQLPRFFLKLLTKPDDVIYDPFSGRGTTII</sequence>